<proteinExistence type="predicted"/>
<dbReference type="AlphaFoldDB" id="A0A4P6XGT7"/>
<feature type="compositionally biased region" description="Acidic residues" evidence="1">
    <location>
        <begin position="363"/>
        <end position="380"/>
    </location>
</feature>
<dbReference type="InterPro" id="IPR008942">
    <property type="entry name" value="ENTH_VHS"/>
</dbReference>
<feature type="region of interest" description="Disordered" evidence="1">
    <location>
        <begin position="156"/>
        <end position="208"/>
    </location>
</feature>
<dbReference type="SUPFAM" id="SSF89009">
    <property type="entry name" value="GAT-like domain"/>
    <property type="match status" value="1"/>
</dbReference>
<dbReference type="PANTHER" id="PTHR47789:SF1">
    <property type="entry name" value="LAS SEVENTEEN-BINDING PROTEIN 5"/>
    <property type="match status" value="1"/>
</dbReference>
<gene>
    <name evidence="3" type="primary">MPUL0A03100</name>
    <name evidence="3" type="ORF">METSCH_A03100</name>
</gene>
<dbReference type="GO" id="GO:0035091">
    <property type="term" value="F:phosphatidylinositol binding"/>
    <property type="evidence" value="ECO:0007669"/>
    <property type="project" value="InterPro"/>
</dbReference>
<feature type="domain" description="VHS" evidence="2">
    <location>
        <begin position="21"/>
        <end position="156"/>
    </location>
</feature>
<evidence type="ECO:0000256" key="1">
    <source>
        <dbReference type="SAM" id="MobiDB-lite"/>
    </source>
</evidence>
<dbReference type="GO" id="GO:0006897">
    <property type="term" value="P:endocytosis"/>
    <property type="evidence" value="ECO:0007669"/>
    <property type="project" value="InterPro"/>
</dbReference>
<dbReference type="InterPro" id="IPR045007">
    <property type="entry name" value="LSB5"/>
</dbReference>
<dbReference type="CDD" id="cd16980">
    <property type="entry name" value="VHS_Lsb5"/>
    <property type="match status" value="1"/>
</dbReference>
<reference evidence="4" key="1">
    <citation type="submission" date="2019-03" db="EMBL/GenBank/DDBJ databases">
        <title>Snf2 controls pulcherriminic acid biosynthesis and connects pigmentation and antifungal activity of the yeast Metschnikowia pulcherrima.</title>
        <authorList>
            <person name="Gore-Lloyd D."/>
            <person name="Sumann I."/>
            <person name="Brachmann A.O."/>
            <person name="Schneeberger K."/>
            <person name="Ortiz-Merino R.A."/>
            <person name="Moreno-Beltran M."/>
            <person name="Schlaefli M."/>
            <person name="Kirner P."/>
            <person name="Santos Kron A."/>
            <person name="Wolfe K.H."/>
            <person name="Piel J."/>
            <person name="Ahrens C.H."/>
            <person name="Henk D."/>
            <person name="Freimoser F.M."/>
        </authorList>
    </citation>
    <scope>NUCLEOTIDE SEQUENCE [LARGE SCALE GENOMIC DNA]</scope>
    <source>
        <strain evidence="4">APC 1.2</strain>
    </source>
</reference>
<sequence>MPIFGEKPFTSITVKVNQLCTPNRNTDLEDDSIELYVDDLISLIKLQNLGAVEAARAIRKKIKYGNTPLELVLALNLLELLVLNAGTKIGQTIASDDKLTELLKGVASGQARLGLGGPYDGLVVRRARELAFGWRSEFKDLSGYANFANLYKSVPRPKGHGHLRQASMQRPDSEAGGADSGSHESLQSGSRDLGRKSPAPPRPSTMSPYAMQLYLNKEKPKKKAKGRKKKGIVYADEQYQIPQINYKVEGPKIRTTIAECHTHTTALENALLVLGKGNPLDDKKASAEFEKCRKIRRKVLRYLQYVGAGDSSHKTPEVVALDEEFLGSLIVANDQLVSAFTRFDEMCGYTPENPAEYHQQDRDESDSEESYYSSDSEEDSLAERVDDMKIHEASSRLEAVTAEPARLAENSGEVRQNRTPARPKQVRQNTAETTDSADPFGDKNEVSGASSVYY</sequence>
<dbReference type="STRING" id="2163413.A0A4P6XGT7"/>
<dbReference type="GO" id="GO:0007034">
    <property type="term" value="P:vacuolar transport"/>
    <property type="evidence" value="ECO:0007669"/>
    <property type="project" value="UniProtKB-ARBA"/>
</dbReference>
<dbReference type="Proteomes" id="UP000292447">
    <property type="component" value="Chromosome I"/>
</dbReference>
<dbReference type="GO" id="GO:0030479">
    <property type="term" value="C:actin cortical patch"/>
    <property type="evidence" value="ECO:0007669"/>
    <property type="project" value="TreeGrafter"/>
</dbReference>
<evidence type="ECO:0000259" key="2">
    <source>
        <dbReference type="PROSITE" id="PS50179"/>
    </source>
</evidence>
<feature type="compositionally biased region" description="Basic and acidic residues" evidence="1">
    <location>
        <begin position="381"/>
        <end position="395"/>
    </location>
</feature>
<name>A0A4P6XGT7_9ASCO</name>
<evidence type="ECO:0000313" key="4">
    <source>
        <dbReference type="Proteomes" id="UP000292447"/>
    </source>
</evidence>
<feature type="region of interest" description="Disordered" evidence="1">
    <location>
        <begin position="351"/>
        <end position="454"/>
    </location>
</feature>
<dbReference type="EMBL" id="CP034456">
    <property type="protein sequence ID" value="QBM85685.1"/>
    <property type="molecule type" value="Genomic_DNA"/>
</dbReference>
<dbReference type="GO" id="GO:0043130">
    <property type="term" value="F:ubiquitin binding"/>
    <property type="evidence" value="ECO:0007669"/>
    <property type="project" value="InterPro"/>
</dbReference>
<dbReference type="InterPro" id="IPR002014">
    <property type="entry name" value="VHS_dom"/>
</dbReference>
<keyword evidence="4" id="KW-1185">Reference proteome</keyword>
<protein>
    <submittedName>
        <fullName evidence="3">VHS domain-containing protein</fullName>
    </submittedName>
</protein>
<dbReference type="GO" id="GO:0051666">
    <property type="term" value="P:actin cortical patch localization"/>
    <property type="evidence" value="ECO:0007669"/>
    <property type="project" value="TreeGrafter"/>
</dbReference>
<dbReference type="InterPro" id="IPR044103">
    <property type="entry name" value="GAT_LSB5"/>
</dbReference>
<dbReference type="GO" id="GO:0007015">
    <property type="term" value="P:actin filament organization"/>
    <property type="evidence" value="ECO:0007669"/>
    <property type="project" value="InterPro"/>
</dbReference>
<organism evidence="3 4">
    <name type="scientific">Metschnikowia aff. pulcherrima</name>
    <dbReference type="NCBI Taxonomy" id="2163413"/>
    <lineage>
        <taxon>Eukaryota</taxon>
        <taxon>Fungi</taxon>
        <taxon>Dikarya</taxon>
        <taxon>Ascomycota</taxon>
        <taxon>Saccharomycotina</taxon>
        <taxon>Pichiomycetes</taxon>
        <taxon>Metschnikowiaceae</taxon>
        <taxon>Metschnikowia</taxon>
    </lineage>
</organism>
<dbReference type="Pfam" id="PF00790">
    <property type="entry name" value="VHS"/>
    <property type="match status" value="1"/>
</dbReference>
<dbReference type="PROSITE" id="PS50179">
    <property type="entry name" value="VHS"/>
    <property type="match status" value="1"/>
</dbReference>
<evidence type="ECO:0000313" key="3">
    <source>
        <dbReference type="EMBL" id="QBM85685.1"/>
    </source>
</evidence>
<feature type="compositionally biased region" description="Polar residues" evidence="1">
    <location>
        <begin position="426"/>
        <end position="436"/>
    </location>
</feature>
<dbReference type="SUPFAM" id="SSF48464">
    <property type="entry name" value="ENTH/VHS domain"/>
    <property type="match status" value="1"/>
</dbReference>
<dbReference type="CDD" id="cd14232">
    <property type="entry name" value="GAT_LSB5"/>
    <property type="match status" value="1"/>
</dbReference>
<dbReference type="Gene3D" id="1.25.40.90">
    <property type="match status" value="1"/>
</dbReference>
<accession>A0A4P6XGT7</accession>
<dbReference type="PANTHER" id="PTHR47789">
    <property type="entry name" value="LAS SEVENTEEN-BINDING PROTEIN 5"/>
    <property type="match status" value="1"/>
</dbReference>